<organism evidence="4 5">
    <name type="scientific">Alkaliphilus peptidifermentans DSM 18978</name>
    <dbReference type="NCBI Taxonomy" id="1120976"/>
    <lineage>
        <taxon>Bacteria</taxon>
        <taxon>Bacillati</taxon>
        <taxon>Bacillota</taxon>
        <taxon>Clostridia</taxon>
        <taxon>Peptostreptococcales</taxon>
        <taxon>Natronincolaceae</taxon>
        <taxon>Alkaliphilus</taxon>
    </lineage>
</organism>
<proteinExistence type="inferred from homology"/>
<feature type="domain" description="STAS" evidence="3">
    <location>
        <begin position="18"/>
        <end position="105"/>
    </location>
</feature>
<evidence type="ECO:0000313" key="5">
    <source>
        <dbReference type="Proteomes" id="UP000198636"/>
    </source>
</evidence>
<evidence type="ECO:0000256" key="2">
    <source>
        <dbReference type="RuleBase" id="RU003749"/>
    </source>
</evidence>
<dbReference type="Pfam" id="PF01740">
    <property type="entry name" value="STAS"/>
    <property type="match status" value="1"/>
</dbReference>
<dbReference type="STRING" id="1120976.SAMN03080606_02026"/>
<dbReference type="InterPro" id="IPR003658">
    <property type="entry name" value="Anti-sigma_ant"/>
</dbReference>
<protein>
    <recommendedName>
        <fullName evidence="2">Anti-sigma factor antagonist</fullName>
    </recommendedName>
</protein>
<dbReference type="CDD" id="cd07043">
    <property type="entry name" value="STAS_anti-anti-sigma_factors"/>
    <property type="match status" value="1"/>
</dbReference>
<dbReference type="Gene3D" id="3.30.750.24">
    <property type="entry name" value="STAS domain"/>
    <property type="match status" value="1"/>
</dbReference>
<dbReference type="EMBL" id="FMUS01000011">
    <property type="protein sequence ID" value="SCY63091.1"/>
    <property type="molecule type" value="Genomic_DNA"/>
</dbReference>
<dbReference type="InterPro" id="IPR002645">
    <property type="entry name" value="STAS_dom"/>
</dbReference>
<gene>
    <name evidence="4" type="ORF">SAMN03080606_02026</name>
</gene>
<dbReference type="PROSITE" id="PS50801">
    <property type="entry name" value="STAS"/>
    <property type="match status" value="1"/>
</dbReference>
<reference evidence="4 5" key="1">
    <citation type="submission" date="2016-10" db="EMBL/GenBank/DDBJ databases">
        <authorList>
            <person name="de Groot N.N."/>
        </authorList>
    </citation>
    <scope>NUCLEOTIDE SEQUENCE [LARGE SCALE GENOMIC DNA]</scope>
    <source>
        <strain evidence="4 5">DSM 18978</strain>
    </source>
</reference>
<evidence type="ECO:0000313" key="4">
    <source>
        <dbReference type="EMBL" id="SCY63091.1"/>
    </source>
</evidence>
<dbReference type="SUPFAM" id="SSF52091">
    <property type="entry name" value="SpoIIaa-like"/>
    <property type="match status" value="1"/>
</dbReference>
<comment type="similarity">
    <text evidence="1 2">Belongs to the anti-sigma-factor antagonist family.</text>
</comment>
<sequence length="105" mass="12056">MSLLIKNQFDEQQNQWHIELEGEVDIYTSAQLKEAFIKLIEEKKEAIKIDAKNLEYIDSTGLGVLIGALKRLKEYNKDIIIINIKPSIKKLLNITGLDKIFIIEG</sequence>
<dbReference type="Proteomes" id="UP000198636">
    <property type="component" value="Unassembled WGS sequence"/>
</dbReference>
<evidence type="ECO:0000259" key="3">
    <source>
        <dbReference type="PROSITE" id="PS50801"/>
    </source>
</evidence>
<dbReference type="GO" id="GO:0043856">
    <property type="term" value="F:anti-sigma factor antagonist activity"/>
    <property type="evidence" value="ECO:0007669"/>
    <property type="project" value="InterPro"/>
</dbReference>
<dbReference type="PANTHER" id="PTHR33495">
    <property type="entry name" value="ANTI-SIGMA FACTOR ANTAGONIST TM_1081-RELATED-RELATED"/>
    <property type="match status" value="1"/>
</dbReference>
<accession>A0A1G5HHD4</accession>
<dbReference type="OrthoDB" id="9793697at2"/>
<dbReference type="InterPro" id="IPR036513">
    <property type="entry name" value="STAS_dom_sf"/>
</dbReference>
<dbReference type="RefSeq" id="WP_091542973.1">
    <property type="nucleotide sequence ID" value="NZ_FMUS01000011.1"/>
</dbReference>
<keyword evidence="5" id="KW-1185">Reference proteome</keyword>
<evidence type="ECO:0000256" key="1">
    <source>
        <dbReference type="ARBA" id="ARBA00009013"/>
    </source>
</evidence>
<dbReference type="PANTHER" id="PTHR33495:SF2">
    <property type="entry name" value="ANTI-SIGMA FACTOR ANTAGONIST TM_1081-RELATED"/>
    <property type="match status" value="1"/>
</dbReference>
<dbReference type="AlphaFoldDB" id="A0A1G5HHD4"/>
<name>A0A1G5HHD4_9FIRM</name>
<dbReference type="NCBIfam" id="TIGR00377">
    <property type="entry name" value="ant_ant_sig"/>
    <property type="match status" value="1"/>
</dbReference>